<dbReference type="EMBL" id="LODT01000037">
    <property type="protein sequence ID" value="KYQ90180.1"/>
    <property type="molecule type" value="Genomic_DNA"/>
</dbReference>
<dbReference type="CDD" id="cd00201">
    <property type="entry name" value="WW"/>
    <property type="match status" value="1"/>
</dbReference>
<feature type="region of interest" description="Disordered" evidence="1">
    <location>
        <begin position="553"/>
        <end position="575"/>
    </location>
</feature>
<dbReference type="STRING" id="361077.A0A151Z8A0"/>
<evidence type="ECO:0000313" key="3">
    <source>
        <dbReference type="EMBL" id="KYQ90180.1"/>
    </source>
</evidence>
<dbReference type="PROSITE" id="PS50020">
    <property type="entry name" value="WW_DOMAIN_2"/>
    <property type="match status" value="1"/>
</dbReference>
<gene>
    <name evidence="3" type="ORF">DLAC_08774</name>
</gene>
<dbReference type="SUPFAM" id="SSF51045">
    <property type="entry name" value="WW domain"/>
    <property type="match status" value="1"/>
</dbReference>
<reference evidence="3 4" key="1">
    <citation type="submission" date="2015-12" db="EMBL/GenBank/DDBJ databases">
        <title>Dictyostelia acquired genes for synthesis and detection of signals that induce cell-type specialization by lateral gene transfer from prokaryotes.</title>
        <authorList>
            <person name="Gloeckner G."/>
            <person name="Schaap P."/>
        </authorList>
    </citation>
    <scope>NUCLEOTIDE SEQUENCE [LARGE SCALE GENOMIC DNA]</scope>
    <source>
        <strain evidence="3 4">TK</strain>
    </source>
</reference>
<dbReference type="InterPro" id="IPR001202">
    <property type="entry name" value="WW_dom"/>
</dbReference>
<dbReference type="Proteomes" id="UP000076078">
    <property type="component" value="Unassembled WGS sequence"/>
</dbReference>
<feature type="compositionally biased region" description="Low complexity" evidence="1">
    <location>
        <begin position="553"/>
        <end position="570"/>
    </location>
</feature>
<dbReference type="Pfam" id="PF00397">
    <property type="entry name" value="WW"/>
    <property type="match status" value="1"/>
</dbReference>
<protein>
    <recommendedName>
        <fullName evidence="2">WW domain-containing protein</fullName>
    </recommendedName>
</protein>
<dbReference type="Gene3D" id="2.20.70.10">
    <property type="match status" value="1"/>
</dbReference>
<feature type="region of interest" description="Disordered" evidence="1">
    <location>
        <begin position="454"/>
        <end position="497"/>
    </location>
</feature>
<keyword evidence="4" id="KW-1185">Reference proteome</keyword>
<feature type="compositionally biased region" description="Polar residues" evidence="1">
    <location>
        <begin position="286"/>
        <end position="298"/>
    </location>
</feature>
<feature type="region of interest" description="Disordered" evidence="1">
    <location>
        <begin position="315"/>
        <end position="339"/>
    </location>
</feature>
<feature type="compositionally biased region" description="Basic and acidic residues" evidence="1">
    <location>
        <begin position="923"/>
        <end position="943"/>
    </location>
</feature>
<dbReference type="OrthoDB" id="2020426at2759"/>
<accession>A0A151Z8A0</accession>
<evidence type="ECO:0000313" key="4">
    <source>
        <dbReference type="Proteomes" id="UP000076078"/>
    </source>
</evidence>
<feature type="compositionally biased region" description="Polar residues" evidence="1">
    <location>
        <begin position="454"/>
        <end position="473"/>
    </location>
</feature>
<comment type="caution">
    <text evidence="3">The sequence shown here is derived from an EMBL/GenBank/DDBJ whole genome shotgun (WGS) entry which is preliminary data.</text>
</comment>
<feature type="region of interest" description="Disordered" evidence="1">
    <location>
        <begin position="661"/>
        <end position="700"/>
    </location>
</feature>
<dbReference type="SMART" id="SM00456">
    <property type="entry name" value="WW"/>
    <property type="match status" value="1"/>
</dbReference>
<feature type="compositionally biased region" description="Low complexity" evidence="1">
    <location>
        <begin position="670"/>
        <end position="699"/>
    </location>
</feature>
<proteinExistence type="predicted"/>
<feature type="compositionally biased region" description="Polar residues" evidence="1">
    <location>
        <begin position="480"/>
        <end position="489"/>
    </location>
</feature>
<feature type="region of interest" description="Disordered" evidence="1">
    <location>
        <begin position="262"/>
        <end position="298"/>
    </location>
</feature>
<sequence length="943" mass="106486">MYKVKKDNLFEFDAPKFNDFNVTSDGQDKWFDKCKMVDTPKDNIFQHSKLPNIIPPKRRATGGSGVTSRMITPQKENQISLKIHDTPKLQSILKEPGSTKIPKHLGFLKENSIPGSEQKKVSFGKKEYKSVNGKTKVVLCSPLKDISNQHNNNKNYEDDDINEILGNNTQKMIDALNNSKPTPLNTYVYPSSALKRPSTTSTTNIVQNHVKEQQQQHQQEIILTPPMSPAVGTQPLLASQVKPDQLPDKMEIRMDEEGRPYFVDHQTQTTSWTIAPESLKKKPQEPFTSPTESISMDSDDLNQQNLLHLFRDQQKLTKAKQQQKQQDIPKPKELKSKNQNVRLSQQLQTQPKPKIIKSLSLTTTVPTKPLNVTPVSTSTLKPTVQAPVTTLDTATVKHVPITSTVSNNISSLQAISNQLPTNVTSTVNSKNIQLPPTQPTIQPILTQPTIKQVPTPTLQSATSTATLKPTDTTQTRKRSASTISSQPNISPILPNDVPQPLTKQLKLTHQVSIEKQLSDLKQYLTPNKQPQQQQPQQQSQQLIKLGQTTNITTAKSNTTTTQPTIQKQPTVVKQNSTQTLEKKLSDLQQYLTPNKQTQPVQQATLNPQTKPITSTVVNSNNKQPVQTQTTIKPIVNPTQQVVSKINNNNPVISFEEFKNLSNQQNKRKSTVVNPVTSNNTSTTSINTTTTTTTSSNNHTPLDITQLQGKTSNAISKAKLLLQQQRENRKVQEDTFNKSTTMRFGSSSINNISMFRNQGVLPNSDDPIKVPKTKQTTVKRKSLTIPKSPYFLTNHIHHFKNQIPEAINDLPEPEKERLSVIVKKWKTENGLTRLSPFNFYCDRRFGSHSKRLIKLHHHADQKPLRFGITLPKEFNFATDQKLRNRQLHPQQQSQPQQQQQQQKHNTLTTTTTITPHVPKTPMEQPKKALTEFKEFRFNTDQRKR</sequence>
<evidence type="ECO:0000256" key="1">
    <source>
        <dbReference type="SAM" id="MobiDB-lite"/>
    </source>
</evidence>
<feature type="region of interest" description="Disordered" evidence="1">
    <location>
        <begin position="884"/>
        <end position="943"/>
    </location>
</feature>
<feature type="domain" description="WW" evidence="2">
    <location>
        <begin position="244"/>
        <end position="272"/>
    </location>
</feature>
<evidence type="ECO:0000259" key="2">
    <source>
        <dbReference type="PROSITE" id="PS50020"/>
    </source>
</evidence>
<feature type="compositionally biased region" description="Basic and acidic residues" evidence="1">
    <location>
        <begin position="327"/>
        <end position="336"/>
    </location>
</feature>
<organism evidence="3 4">
    <name type="scientific">Tieghemostelium lacteum</name>
    <name type="common">Slime mold</name>
    <name type="synonym">Dictyostelium lacteum</name>
    <dbReference type="NCBI Taxonomy" id="361077"/>
    <lineage>
        <taxon>Eukaryota</taxon>
        <taxon>Amoebozoa</taxon>
        <taxon>Evosea</taxon>
        <taxon>Eumycetozoa</taxon>
        <taxon>Dictyostelia</taxon>
        <taxon>Dictyosteliales</taxon>
        <taxon>Raperosteliaceae</taxon>
        <taxon>Tieghemostelium</taxon>
    </lineage>
</organism>
<dbReference type="InterPro" id="IPR036020">
    <property type="entry name" value="WW_dom_sf"/>
</dbReference>
<dbReference type="AlphaFoldDB" id="A0A151Z8A0"/>
<dbReference type="InParanoid" id="A0A151Z8A0"/>
<name>A0A151Z8A0_TIELA</name>
<feature type="compositionally biased region" description="Low complexity" evidence="1">
    <location>
        <begin position="886"/>
        <end position="920"/>
    </location>
</feature>